<keyword evidence="3" id="KW-1185">Reference proteome</keyword>
<proteinExistence type="predicted"/>
<dbReference type="RefSeq" id="WP_091654627.1">
    <property type="nucleotide sequence ID" value="NZ_FMHW01000003.1"/>
</dbReference>
<dbReference type="EMBL" id="FMHW01000003">
    <property type="protein sequence ID" value="SCL43185.1"/>
    <property type="molecule type" value="Genomic_DNA"/>
</dbReference>
<feature type="compositionally biased region" description="Basic and acidic residues" evidence="1">
    <location>
        <begin position="13"/>
        <end position="22"/>
    </location>
</feature>
<evidence type="ECO:0000256" key="1">
    <source>
        <dbReference type="SAM" id="MobiDB-lite"/>
    </source>
</evidence>
<sequence>MTRAPASLPTKARPQDTDRQDALDTAARHAHRLVRAYGWLHVLTEPGRDPRPAPPLLTDDQRRTASVRAAAEATDRVATLRAGLSAAPAGAVPLRLDLVATRLATVRAVAGLAARLAVAGVVPFGEPVTEQNLTYVVDWIAGDGGPRSWAAPAAGPAYRRGVLADVDDARLVDQAATALRGAAERARQAAGIVEEAIAPYPNQPCPACRRRSLQIDATLPAERYWTVRCISAACRCTGPGCPCDQPVRIEGRGHVWAYADLPRLALAQQRIRLTHPVRSAATGHGGWPNRRRGDR</sequence>
<dbReference type="OrthoDB" id="3402009at2"/>
<protein>
    <submittedName>
        <fullName evidence="2">Uncharacterized protein</fullName>
    </submittedName>
</protein>
<evidence type="ECO:0000313" key="3">
    <source>
        <dbReference type="Proteomes" id="UP000198959"/>
    </source>
</evidence>
<dbReference type="STRING" id="145854.GA0074692_6753"/>
<reference evidence="3" key="1">
    <citation type="submission" date="2016-06" db="EMBL/GenBank/DDBJ databases">
        <authorList>
            <person name="Varghese N."/>
            <person name="Submissions Spin"/>
        </authorList>
    </citation>
    <scope>NUCLEOTIDE SEQUENCE [LARGE SCALE GENOMIC DNA]</scope>
    <source>
        <strain evidence="3">DSM 43817</strain>
    </source>
</reference>
<organism evidence="2 3">
    <name type="scientific">Micromonospora pallida</name>
    <dbReference type="NCBI Taxonomy" id="145854"/>
    <lineage>
        <taxon>Bacteria</taxon>
        <taxon>Bacillati</taxon>
        <taxon>Actinomycetota</taxon>
        <taxon>Actinomycetes</taxon>
        <taxon>Micromonosporales</taxon>
        <taxon>Micromonosporaceae</taxon>
        <taxon>Micromonospora</taxon>
    </lineage>
</organism>
<dbReference type="Proteomes" id="UP000198959">
    <property type="component" value="Unassembled WGS sequence"/>
</dbReference>
<accession>A0A1C6TNQ0</accession>
<dbReference type="AlphaFoldDB" id="A0A1C6TNQ0"/>
<evidence type="ECO:0000313" key="2">
    <source>
        <dbReference type="EMBL" id="SCL43185.1"/>
    </source>
</evidence>
<gene>
    <name evidence="2" type="ORF">GA0074692_6753</name>
</gene>
<name>A0A1C6TNQ0_9ACTN</name>
<feature type="region of interest" description="Disordered" evidence="1">
    <location>
        <begin position="1"/>
        <end position="23"/>
    </location>
</feature>